<dbReference type="InterPro" id="IPR050109">
    <property type="entry name" value="HTH-type_TetR-like_transc_reg"/>
</dbReference>
<dbReference type="GO" id="GO:0003700">
    <property type="term" value="F:DNA-binding transcription factor activity"/>
    <property type="evidence" value="ECO:0007669"/>
    <property type="project" value="TreeGrafter"/>
</dbReference>
<dbReference type="GO" id="GO:0000976">
    <property type="term" value="F:transcription cis-regulatory region binding"/>
    <property type="evidence" value="ECO:0007669"/>
    <property type="project" value="TreeGrafter"/>
</dbReference>
<evidence type="ECO:0000313" key="5">
    <source>
        <dbReference type="Proteomes" id="UP000295281"/>
    </source>
</evidence>
<dbReference type="PROSITE" id="PS50977">
    <property type="entry name" value="HTH_TETR_2"/>
    <property type="match status" value="1"/>
</dbReference>
<dbReference type="PANTHER" id="PTHR30055">
    <property type="entry name" value="HTH-TYPE TRANSCRIPTIONAL REGULATOR RUTR"/>
    <property type="match status" value="1"/>
</dbReference>
<comment type="caution">
    <text evidence="4">The sequence shown here is derived from an EMBL/GenBank/DDBJ whole genome shotgun (WGS) entry which is preliminary data.</text>
</comment>
<dbReference type="InterPro" id="IPR009057">
    <property type="entry name" value="Homeodomain-like_sf"/>
</dbReference>
<dbReference type="Gene3D" id="1.10.357.10">
    <property type="entry name" value="Tetracycline Repressor, domain 2"/>
    <property type="match status" value="1"/>
</dbReference>
<dbReference type="PRINTS" id="PR00455">
    <property type="entry name" value="HTHTETR"/>
</dbReference>
<accession>A0A4V3D7S0</accession>
<sequence length="182" mass="19668">MLDAAVGCLAEIGWAGSTVDLVAERAGVSRDAARHHFPTREALFTAAVLHVSESRMAETRRRAAKLPRGPARTEAVVRMLVETYQGTEFAAAVQLWAAAANDPALRSHVLPLEERMDREAHRAALELLDADESVPGVRESVQATLDLARGMGLAGLLADDRARRGRVIAQWARTLDGVLTGR</sequence>
<dbReference type="AlphaFoldDB" id="A0A4V3D7S0"/>
<evidence type="ECO:0000313" key="4">
    <source>
        <dbReference type="EMBL" id="TDQ48797.1"/>
    </source>
</evidence>
<dbReference type="InterPro" id="IPR001647">
    <property type="entry name" value="HTH_TetR"/>
</dbReference>
<dbReference type="Proteomes" id="UP000295281">
    <property type="component" value="Unassembled WGS sequence"/>
</dbReference>
<gene>
    <name evidence="4" type="ORF">EV190_11753</name>
</gene>
<reference evidence="4 5" key="1">
    <citation type="submission" date="2019-03" db="EMBL/GenBank/DDBJ databases">
        <title>Genomic Encyclopedia of Type Strains, Phase IV (KMG-IV): sequencing the most valuable type-strain genomes for metagenomic binning, comparative biology and taxonomic classification.</title>
        <authorList>
            <person name="Goeker M."/>
        </authorList>
    </citation>
    <scope>NUCLEOTIDE SEQUENCE [LARGE SCALE GENOMIC DNA]</scope>
    <source>
        <strain evidence="4 5">DSM 46770</strain>
    </source>
</reference>
<dbReference type="SUPFAM" id="SSF46689">
    <property type="entry name" value="Homeodomain-like"/>
    <property type="match status" value="1"/>
</dbReference>
<proteinExistence type="predicted"/>
<keyword evidence="5" id="KW-1185">Reference proteome</keyword>
<dbReference type="Pfam" id="PF00440">
    <property type="entry name" value="TetR_N"/>
    <property type="match status" value="1"/>
</dbReference>
<protein>
    <submittedName>
        <fullName evidence="4">TetR family transcriptional regulator</fullName>
    </submittedName>
</protein>
<dbReference type="EMBL" id="SNYN01000017">
    <property type="protein sequence ID" value="TDQ48797.1"/>
    <property type="molecule type" value="Genomic_DNA"/>
</dbReference>
<organism evidence="4 5">
    <name type="scientific">Actinorugispora endophytica</name>
    <dbReference type="NCBI Taxonomy" id="1605990"/>
    <lineage>
        <taxon>Bacteria</taxon>
        <taxon>Bacillati</taxon>
        <taxon>Actinomycetota</taxon>
        <taxon>Actinomycetes</taxon>
        <taxon>Streptosporangiales</taxon>
        <taxon>Nocardiopsidaceae</taxon>
        <taxon>Actinorugispora</taxon>
    </lineage>
</organism>
<dbReference type="PANTHER" id="PTHR30055:SF226">
    <property type="entry name" value="HTH-TYPE TRANSCRIPTIONAL REGULATOR PKSA"/>
    <property type="match status" value="1"/>
</dbReference>
<evidence type="ECO:0000256" key="1">
    <source>
        <dbReference type="ARBA" id="ARBA00023125"/>
    </source>
</evidence>
<evidence type="ECO:0000256" key="2">
    <source>
        <dbReference type="PROSITE-ProRule" id="PRU00335"/>
    </source>
</evidence>
<feature type="DNA-binding region" description="H-T-H motif" evidence="2">
    <location>
        <begin position="18"/>
        <end position="37"/>
    </location>
</feature>
<evidence type="ECO:0000259" key="3">
    <source>
        <dbReference type="PROSITE" id="PS50977"/>
    </source>
</evidence>
<keyword evidence="1 2" id="KW-0238">DNA-binding</keyword>
<name>A0A4V3D7S0_9ACTN</name>
<feature type="domain" description="HTH tetR-type" evidence="3">
    <location>
        <begin position="1"/>
        <end position="55"/>
    </location>
</feature>